<feature type="domain" description="Baseplate protein J-like barrel" evidence="2">
    <location>
        <begin position="359"/>
        <end position="430"/>
    </location>
</feature>
<evidence type="ECO:0000313" key="4">
    <source>
        <dbReference type="Proteomes" id="UP001597419"/>
    </source>
</evidence>
<protein>
    <submittedName>
        <fullName evidence="3">Baseplate assembly protein</fullName>
    </submittedName>
</protein>
<name>A0ABW5GFP7_9PSEU</name>
<dbReference type="NCBIfam" id="TIGR02243">
    <property type="entry name" value="putative baseplate assembly protein"/>
    <property type="match status" value="1"/>
</dbReference>
<dbReference type="EMBL" id="JBHUKU010000007">
    <property type="protein sequence ID" value="MFD2459887.1"/>
    <property type="molecule type" value="Genomic_DNA"/>
</dbReference>
<dbReference type="InterPro" id="IPR006949">
    <property type="entry name" value="Barrel_Baseplate_J-like"/>
</dbReference>
<dbReference type="InterPro" id="IPR011749">
    <property type="entry name" value="CHP02243"/>
</dbReference>
<organism evidence="3 4">
    <name type="scientific">Amycolatopsis samaneae</name>
    <dbReference type="NCBI Taxonomy" id="664691"/>
    <lineage>
        <taxon>Bacteria</taxon>
        <taxon>Bacillati</taxon>
        <taxon>Actinomycetota</taxon>
        <taxon>Actinomycetes</taxon>
        <taxon>Pseudonocardiales</taxon>
        <taxon>Pseudonocardiaceae</taxon>
        <taxon>Amycolatopsis</taxon>
    </lineage>
</organism>
<evidence type="ECO:0000313" key="3">
    <source>
        <dbReference type="EMBL" id="MFD2459887.1"/>
    </source>
</evidence>
<dbReference type="Pfam" id="PF04865">
    <property type="entry name" value="Baseplate_J"/>
    <property type="match status" value="1"/>
</dbReference>
<accession>A0ABW5GFP7</accession>
<gene>
    <name evidence="3" type="ORF">ACFSYJ_14825</name>
</gene>
<evidence type="ECO:0000259" key="2">
    <source>
        <dbReference type="Pfam" id="PF04865"/>
    </source>
</evidence>
<dbReference type="Proteomes" id="UP001597419">
    <property type="component" value="Unassembled WGS sequence"/>
</dbReference>
<dbReference type="RefSeq" id="WP_345402865.1">
    <property type="nucleotide sequence ID" value="NZ_BAABHG010000014.1"/>
</dbReference>
<comment type="caution">
    <text evidence="3">The sequence shown here is derived from an EMBL/GenBank/DDBJ whole genome shotgun (WGS) entry which is preliminary data.</text>
</comment>
<feature type="region of interest" description="Disordered" evidence="1">
    <location>
        <begin position="615"/>
        <end position="635"/>
    </location>
</feature>
<reference evidence="4" key="1">
    <citation type="journal article" date="2019" name="Int. J. Syst. Evol. Microbiol.">
        <title>The Global Catalogue of Microorganisms (GCM) 10K type strain sequencing project: providing services to taxonomists for standard genome sequencing and annotation.</title>
        <authorList>
            <consortium name="The Broad Institute Genomics Platform"/>
            <consortium name="The Broad Institute Genome Sequencing Center for Infectious Disease"/>
            <person name="Wu L."/>
            <person name="Ma J."/>
        </authorList>
    </citation>
    <scope>NUCLEOTIDE SEQUENCE [LARGE SCALE GENOMIC DNA]</scope>
    <source>
        <strain evidence="4">CGMCC 4.7643</strain>
    </source>
</reference>
<keyword evidence="4" id="KW-1185">Reference proteome</keyword>
<proteinExistence type="predicted"/>
<sequence>MALEVPNLDNRTFDQLVAEAKRRIARYTPEWTDFNASDPGITLVELFAWLTEITLFQLNQVPELTYVKFLDLLGLAQAPAAPAVAELTFTATNGAGPVLVPARTQVSATGADGDPLVFETDQGLALVPYPLGDVVVDDGAVFTPVTEANDTDGVSFHPLGWIPQPGNAVYLGFKPPETPGPAQFPPELRMRVTLPAAASAGAPQRAGARVRPPDPPVRLVWEYLPRAGASWRRLNTYADDSGAFTREGYLTIAGPAADITAVADVADVAEKRYWLRVRVASGVYPAGHEPEIDGLTPNTTTARNLATVTDELLGVSDGSPNATVHTRRTPVASLTLEVRGDETHRWKRVPDFLAAGPDDLAYTLDEDSGTVTFGDGVRGLIPPADAEIVAVEYRYGGGSAGNVPAGAVNAPLSARPGVDTVTNKRPAAGGTTRQSLAELKREAPDLLRHQNRAVTARDYADLARRVGGVADAIALPVTHPDHPGVEVAGAVTVVIVADSDDPEPAPSGELIAAVCRDLEEVRLLATELYVSGPAFVPITVHASLTAAPYAAADAVALAAETAIKAFLGPLHRQPDGSRTARFESRFQPTGLYGALLAVPGVVAVTALDLVVDGRPVDDPRQPVPLPPGGLPVNGAHRVDVRSEVS</sequence>
<evidence type="ECO:0000256" key="1">
    <source>
        <dbReference type="SAM" id="MobiDB-lite"/>
    </source>
</evidence>